<feature type="domain" description="Reverse transcriptase zinc-binding" evidence="1">
    <location>
        <begin position="358"/>
        <end position="454"/>
    </location>
</feature>
<dbReference type="EMBL" id="OIVN01002280">
    <property type="protein sequence ID" value="SPD02256.1"/>
    <property type="molecule type" value="Genomic_DNA"/>
</dbReference>
<feature type="domain" description="Reverse transcriptase zinc-binding" evidence="1">
    <location>
        <begin position="692"/>
        <end position="788"/>
    </location>
</feature>
<proteinExistence type="predicted"/>
<name>A0A2N9GIG8_FAGSY</name>
<dbReference type="PANTHER" id="PTHR31286">
    <property type="entry name" value="GLYCINE-RICH CELL WALL STRUCTURAL PROTEIN 1.8-LIKE"/>
    <property type="match status" value="1"/>
</dbReference>
<dbReference type="InterPro" id="IPR025836">
    <property type="entry name" value="Zn_knuckle_CX2CX4HX4C"/>
</dbReference>
<reference evidence="3" key="1">
    <citation type="submission" date="2018-02" db="EMBL/GenBank/DDBJ databases">
        <authorList>
            <person name="Cohen D.B."/>
            <person name="Kent A.D."/>
        </authorList>
    </citation>
    <scope>NUCLEOTIDE SEQUENCE</scope>
</reference>
<dbReference type="Pfam" id="PF13966">
    <property type="entry name" value="zf-RVT"/>
    <property type="match status" value="2"/>
</dbReference>
<evidence type="ECO:0000259" key="1">
    <source>
        <dbReference type="Pfam" id="PF13966"/>
    </source>
</evidence>
<evidence type="ECO:0008006" key="4">
    <source>
        <dbReference type="Google" id="ProtNLM"/>
    </source>
</evidence>
<gene>
    <name evidence="3" type="ORF">FSB_LOCUS30138</name>
</gene>
<dbReference type="InterPro" id="IPR026960">
    <property type="entry name" value="RVT-Znf"/>
</dbReference>
<organism evidence="3">
    <name type="scientific">Fagus sylvatica</name>
    <name type="common">Beechnut</name>
    <dbReference type="NCBI Taxonomy" id="28930"/>
    <lineage>
        <taxon>Eukaryota</taxon>
        <taxon>Viridiplantae</taxon>
        <taxon>Streptophyta</taxon>
        <taxon>Embryophyta</taxon>
        <taxon>Tracheophyta</taxon>
        <taxon>Spermatophyta</taxon>
        <taxon>Magnoliopsida</taxon>
        <taxon>eudicotyledons</taxon>
        <taxon>Gunneridae</taxon>
        <taxon>Pentapetalae</taxon>
        <taxon>rosids</taxon>
        <taxon>fabids</taxon>
        <taxon>Fagales</taxon>
        <taxon>Fagaceae</taxon>
        <taxon>Fagus</taxon>
    </lineage>
</organism>
<protein>
    <recommendedName>
        <fullName evidence="4">Reverse transcriptase zinc-binding domain-containing protein</fullName>
    </recommendedName>
</protein>
<accession>A0A2N9GIG8</accession>
<evidence type="ECO:0000259" key="2">
    <source>
        <dbReference type="Pfam" id="PF14392"/>
    </source>
</evidence>
<dbReference type="AlphaFoldDB" id="A0A2N9GIG8"/>
<dbReference type="InterPro" id="IPR040256">
    <property type="entry name" value="At4g02000-like"/>
</dbReference>
<dbReference type="Pfam" id="PF14392">
    <property type="entry name" value="zf-CCHC_4"/>
    <property type="match status" value="1"/>
</dbReference>
<dbReference type="PANTHER" id="PTHR31286:SF167">
    <property type="entry name" value="OS09G0268800 PROTEIN"/>
    <property type="match status" value="1"/>
</dbReference>
<evidence type="ECO:0000313" key="3">
    <source>
        <dbReference type="EMBL" id="SPD02256.1"/>
    </source>
</evidence>
<feature type="domain" description="Zinc knuckle CX2CX4HX4C" evidence="2">
    <location>
        <begin position="96"/>
        <end position="123"/>
    </location>
</feature>
<sequence>MSLNVVERAANSMSPIWDEYDFSTSAFWTQVHGLPSAWMTEENLKCIGKTVGNVIEVDFDEGSKGRYRRFIRLRIEIDISRPLNPGFFLPRPRLNDLWISLKYERLPEFCFSCGVIGHDCRFCGTTQTKLKNQYGVKFIAFGQWLRSENNLFPPGIYEIPAFSEARNSDEDSTAPLSTQEETIETNRAQGGTDDKIRVGQSGVEPFGGVASLAQLMAEALQAECNAMDFGIGRETRPTTLSDAKIPHNPSYAWRSILGAREIIYLGSRWRVGSGEKIHIWQDRWIPTRSTFKVQSPVKILPEDSTVDALIFPDTRLWNAPLIDTIFDAPEVAIIKNIPLSRRGSLDTIIWTATKNGVYSVQSAYHLLMKVRQESVGGESSRNFQLNQLWKGIWNAPVQQKIKLFIWKACKNILPTKLNLFQKKACNSMSCDLCDDETKSVMHVLVGCKFAQEVWGLSNLASIQKWPSVHLFADWVHYGIQSLNSPNIALLFTLAWKVWMARNDRLWEEHFATARDLVCQAGSLTTEFLDLVQVSNEHFSRVPQKWHPPNISVPKINVAMHWRVLKSKYFPNSSFLDAKIPHNPSYAWRSILGAREIIYLGSRWRVGSGEKIHIWQDRWIPTRSTFKVQSPVKILPEDSTVDALIFPDTRLWNAPLIDTIFDAPEVAIIKNIPLSRRGSLDTIIWTATKNGVYSVQSAYHLLMKVRQESVGGESSRNFQLNQLWKGIWNAPVQQKIKLFIWKACKNILPTKLNLFQKKACNSMSCDLCDDETKSVMHVLVGCKFAQEVWGLSNLASIQKWPSVHLFADWVHYGIQSLNSPNIALLFTSLAWKVWMARNDRLWEEHFATARDLVCQAGSLTTEFLDLVQVSNEHFSRVPQKWHPPNIRNGTPQTFRYPKSMWLCIGGLKSKWEALASS</sequence>